<dbReference type="GO" id="GO:0016705">
    <property type="term" value="F:oxidoreductase activity, acting on paired donors, with incorporation or reduction of molecular oxygen"/>
    <property type="evidence" value="ECO:0007669"/>
    <property type="project" value="InterPro"/>
</dbReference>
<dbReference type="GO" id="GO:0005506">
    <property type="term" value="F:iron ion binding"/>
    <property type="evidence" value="ECO:0007669"/>
    <property type="project" value="InterPro"/>
</dbReference>
<dbReference type="OrthoDB" id="4133219at2"/>
<dbReference type="GO" id="GO:0020037">
    <property type="term" value="F:heme binding"/>
    <property type="evidence" value="ECO:0007669"/>
    <property type="project" value="InterPro"/>
</dbReference>
<keyword evidence="5 7" id="KW-0408">Iron</keyword>
<dbReference type="InterPro" id="IPR002397">
    <property type="entry name" value="Cyt_P450_B"/>
</dbReference>
<dbReference type="PRINTS" id="PR00359">
    <property type="entry name" value="BP450"/>
</dbReference>
<dbReference type="Gene3D" id="1.10.630.10">
    <property type="entry name" value="Cytochrome P450"/>
    <property type="match status" value="1"/>
</dbReference>
<keyword evidence="2 7" id="KW-0349">Heme</keyword>
<evidence type="ECO:0000256" key="7">
    <source>
        <dbReference type="RuleBase" id="RU000461"/>
    </source>
</evidence>
<evidence type="ECO:0000313" key="8">
    <source>
        <dbReference type="EMBL" id="TCO62317.1"/>
    </source>
</evidence>
<dbReference type="RefSeq" id="WP_132113996.1">
    <property type="nucleotide sequence ID" value="NZ_SLWS01000002.1"/>
</dbReference>
<dbReference type="InterPro" id="IPR017972">
    <property type="entry name" value="Cyt_P450_CS"/>
</dbReference>
<comment type="caution">
    <text evidence="8">The sequence shown here is derived from an EMBL/GenBank/DDBJ whole genome shotgun (WGS) entry which is preliminary data.</text>
</comment>
<organism evidence="8 9">
    <name type="scientific">Actinocrispum wychmicini</name>
    <dbReference type="NCBI Taxonomy" id="1213861"/>
    <lineage>
        <taxon>Bacteria</taxon>
        <taxon>Bacillati</taxon>
        <taxon>Actinomycetota</taxon>
        <taxon>Actinomycetes</taxon>
        <taxon>Pseudonocardiales</taxon>
        <taxon>Pseudonocardiaceae</taxon>
        <taxon>Actinocrispum</taxon>
    </lineage>
</organism>
<dbReference type="PANTHER" id="PTHR46696">
    <property type="entry name" value="P450, PUTATIVE (EUROFUNG)-RELATED"/>
    <property type="match status" value="1"/>
</dbReference>
<evidence type="ECO:0000313" key="9">
    <source>
        <dbReference type="Proteomes" id="UP000295680"/>
    </source>
</evidence>
<dbReference type="GO" id="GO:0004497">
    <property type="term" value="F:monooxygenase activity"/>
    <property type="evidence" value="ECO:0007669"/>
    <property type="project" value="UniProtKB-KW"/>
</dbReference>
<evidence type="ECO:0000256" key="1">
    <source>
        <dbReference type="ARBA" id="ARBA00010617"/>
    </source>
</evidence>
<dbReference type="InterPro" id="IPR001128">
    <property type="entry name" value="Cyt_P450"/>
</dbReference>
<dbReference type="SUPFAM" id="SSF48264">
    <property type="entry name" value="Cytochrome P450"/>
    <property type="match status" value="1"/>
</dbReference>
<keyword evidence="6 7" id="KW-0503">Monooxygenase</keyword>
<dbReference type="Pfam" id="PF00067">
    <property type="entry name" value="p450"/>
    <property type="match status" value="1"/>
</dbReference>
<gene>
    <name evidence="8" type="ORF">EV192_102454</name>
</gene>
<keyword evidence="4 7" id="KW-0560">Oxidoreductase</keyword>
<dbReference type="EMBL" id="SLWS01000002">
    <property type="protein sequence ID" value="TCO62317.1"/>
    <property type="molecule type" value="Genomic_DNA"/>
</dbReference>
<evidence type="ECO:0000256" key="4">
    <source>
        <dbReference type="ARBA" id="ARBA00023002"/>
    </source>
</evidence>
<evidence type="ECO:0000256" key="3">
    <source>
        <dbReference type="ARBA" id="ARBA00022723"/>
    </source>
</evidence>
<accession>A0A4R2JT62</accession>
<keyword evidence="9" id="KW-1185">Reference proteome</keyword>
<dbReference type="AlphaFoldDB" id="A0A4R2JT62"/>
<comment type="similarity">
    <text evidence="1 7">Belongs to the cytochrome P450 family.</text>
</comment>
<protein>
    <submittedName>
        <fullName evidence="8">Cytochrome P450</fullName>
    </submittedName>
</protein>
<reference evidence="8 9" key="1">
    <citation type="submission" date="2019-03" db="EMBL/GenBank/DDBJ databases">
        <title>Genomic Encyclopedia of Type Strains, Phase IV (KMG-IV): sequencing the most valuable type-strain genomes for metagenomic binning, comparative biology and taxonomic classification.</title>
        <authorList>
            <person name="Goeker M."/>
        </authorList>
    </citation>
    <scope>NUCLEOTIDE SEQUENCE [LARGE SCALE GENOMIC DNA]</scope>
    <source>
        <strain evidence="8 9">DSM 45934</strain>
    </source>
</reference>
<dbReference type="PROSITE" id="PS00086">
    <property type="entry name" value="CYTOCHROME_P450"/>
    <property type="match status" value="1"/>
</dbReference>
<evidence type="ECO:0000256" key="5">
    <source>
        <dbReference type="ARBA" id="ARBA00023004"/>
    </source>
</evidence>
<name>A0A4R2JT62_9PSEU</name>
<dbReference type="InterPro" id="IPR036396">
    <property type="entry name" value="Cyt_P450_sf"/>
</dbReference>
<proteinExistence type="inferred from homology"/>
<keyword evidence="3 7" id="KW-0479">Metal-binding</keyword>
<sequence length="396" mass="42770">MVDQPRAFPFPRTDPLAPPPAYAELAGSPCRVRLASGDEPWLVTRHADVRAVLADPTMSTDLANPDLPRVSALSAGPNVLSFLKMDEPDHGVLRRMVAAEFTARGIQPMRPRIQDIADSLVDAMTSRDEPVDLMAAFAAKLPCLVICELLGVPAEDRDQVQRWSGLIASSTADPMRIGEALQQITIYLDQVVAAAEKEPRDDLVGRLASGYVATGELSHDDMVSMVRLLVIAGLENPVQMIGMGVLTLLRHPEQLALLRADPGLIPGAVDELLRYLSIPQYGIVRAATEDTSVGGVAVAKGDGVVIGLPAANHDPSVYPDPGTLDVRRDASRHVSFGHGVHQCIGRSLAVVELSVAIDTLLRRLPNLRLAVDFAEIRFRGDDSFVYGVAELPVMWR</sequence>
<dbReference type="CDD" id="cd11030">
    <property type="entry name" value="CYP105-like"/>
    <property type="match status" value="1"/>
</dbReference>
<dbReference type="Proteomes" id="UP000295680">
    <property type="component" value="Unassembled WGS sequence"/>
</dbReference>
<dbReference type="PANTHER" id="PTHR46696:SF1">
    <property type="entry name" value="CYTOCHROME P450 YJIB-RELATED"/>
    <property type="match status" value="1"/>
</dbReference>
<evidence type="ECO:0000256" key="2">
    <source>
        <dbReference type="ARBA" id="ARBA00022617"/>
    </source>
</evidence>
<evidence type="ECO:0000256" key="6">
    <source>
        <dbReference type="ARBA" id="ARBA00023033"/>
    </source>
</evidence>
<dbReference type="FunFam" id="1.10.630.10:FF:000018">
    <property type="entry name" value="Cytochrome P450 monooxygenase"/>
    <property type="match status" value="1"/>
</dbReference>